<reference evidence="2 3" key="1">
    <citation type="submission" date="2019-04" db="EMBL/GenBank/DDBJ databases">
        <title>Chromosome genome assembly for Takifugu flavidus.</title>
        <authorList>
            <person name="Xiao S."/>
        </authorList>
    </citation>
    <scope>NUCLEOTIDE SEQUENCE [LARGE SCALE GENOMIC DNA]</scope>
    <source>
        <strain evidence="2">HTHZ2018</strain>
        <tissue evidence="2">Muscle</tissue>
    </source>
</reference>
<dbReference type="InterPro" id="IPR008962">
    <property type="entry name" value="PapD-like_sf"/>
</dbReference>
<dbReference type="SUPFAM" id="SSF49354">
    <property type="entry name" value="PapD-like"/>
    <property type="match status" value="1"/>
</dbReference>
<dbReference type="InterPro" id="IPR013783">
    <property type="entry name" value="Ig-like_fold"/>
</dbReference>
<dbReference type="EMBL" id="RHFK02000016">
    <property type="protein sequence ID" value="TWW64045.1"/>
    <property type="molecule type" value="Genomic_DNA"/>
</dbReference>
<keyword evidence="2" id="KW-0966">Cell projection</keyword>
<dbReference type="InterPro" id="IPR000535">
    <property type="entry name" value="MSP_dom"/>
</dbReference>
<dbReference type="AlphaFoldDB" id="A0A5C6NAC7"/>
<organism evidence="2 3">
    <name type="scientific">Takifugu flavidus</name>
    <name type="common">sansaifugu</name>
    <dbReference type="NCBI Taxonomy" id="433684"/>
    <lineage>
        <taxon>Eukaryota</taxon>
        <taxon>Metazoa</taxon>
        <taxon>Chordata</taxon>
        <taxon>Craniata</taxon>
        <taxon>Vertebrata</taxon>
        <taxon>Euteleostomi</taxon>
        <taxon>Actinopterygii</taxon>
        <taxon>Neopterygii</taxon>
        <taxon>Teleostei</taxon>
        <taxon>Neoteleostei</taxon>
        <taxon>Acanthomorphata</taxon>
        <taxon>Eupercaria</taxon>
        <taxon>Tetraodontiformes</taxon>
        <taxon>Tetradontoidea</taxon>
        <taxon>Tetraodontidae</taxon>
        <taxon>Takifugu</taxon>
    </lineage>
</organism>
<dbReference type="Gene3D" id="2.60.40.10">
    <property type="entry name" value="Immunoglobulins"/>
    <property type="match status" value="1"/>
</dbReference>
<accession>A0A5C6NAC7</accession>
<keyword evidence="3" id="KW-1185">Reference proteome</keyword>
<evidence type="ECO:0000313" key="2">
    <source>
        <dbReference type="EMBL" id="TWW64045.1"/>
    </source>
</evidence>
<gene>
    <name evidence="2" type="ORF">D4764_03G0010530</name>
</gene>
<feature type="domain" description="MSP" evidence="1">
    <location>
        <begin position="381"/>
        <end position="493"/>
    </location>
</feature>
<evidence type="ECO:0000259" key="1">
    <source>
        <dbReference type="PROSITE" id="PS50202"/>
    </source>
</evidence>
<dbReference type="PANTHER" id="PTHR45912">
    <property type="entry name" value="CILIA- AND FLAGELLA-ASSOCIATED PROTEIN 47"/>
    <property type="match status" value="1"/>
</dbReference>
<name>A0A5C6NAC7_9TELE</name>
<protein>
    <submittedName>
        <fullName evidence="2">Cilia-and flagella-associated protein 47</fullName>
    </submittedName>
</protein>
<keyword evidence="2" id="KW-0969">Cilium</keyword>
<dbReference type="Proteomes" id="UP000324091">
    <property type="component" value="Chromosome 3"/>
</dbReference>
<dbReference type="PROSITE" id="PS50202">
    <property type="entry name" value="MSP"/>
    <property type="match status" value="1"/>
</dbReference>
<dbReference type="GO" id="GO:0005929">
    <property type="term" value="C:cilium"/>
    <property type="evidence" value="ECO:0007669"/>
    <property type="project" value="TreeGrafter"/>
</dbReference>
<evidence type="ECO:0000313" key="3">
    <source>
        <dbReference type="Proteomes" id="UP000324091"/>
    </source>
</evidence>
<proteinExistence type="predicted"/>
<dbReference type="GO" id="GO:0007288">
    <property type="term" value="P:sperm axoneme assembly"/>
    <property type="evidence" value="ECO:0007669"/>
    <property type="project" value="TreeGrafter"/>
</dbReference>
<sequence>MVAPGLSVGGVLEFIPEKNEEVRDCLNVHVDDRETIEIPLLGIPKACSLLMDSVVNFGCTAANSQVIIRHHAITNEGSLPEQGRLAPYEQTTVAVRFSPLSNSSTGESGFRQDYCLFLLFESVGSKHGFTNHIGKSNVELAVTGTGLPVVLVPHPSHDFDFGHCIEGQQVNLPCVLQNFCPLFPVKFRFRKLAHFSTEPSTGKIPPGQCQASHHKLQIQLASDLMFATVSCPAATRWFTLQFSVLTKHNFMNIKGRVRIPTRSSQEVADCSRTLTPQELYQVDIGPLFVDFGEVCLQSVCHQKVEMTNNLSVFVWVQLEVDCSDLQVSSPLSYVLPPHSQNSLLLMFQSSKLGRFYRTMCYTINKQHFGQIVVQAQVVPLALELSTPLLVLFPISTMLATSEYRSFITIRNQRNHAAEFSWKRIVTGNRNLFSVQPTTGTVEPYSELDCEVVWHPSFSAPPEGDFDLWVYEGTAQHLHCVAKVRQDNHKIIFV</sequence>
<dbReference type="PANTHER" id="PTHR45912:SF3">
    <property type="entry name" value="CILIA- AND FLAGELLA-ASSOCIATED PROTEIN 47"/>
    <property type="match status" value="1"/>
</dbReference>
<comment type="caution">
    <text evidence="2">The sequence shown here is derived from an EMBL/GenBank/DDBJ whole genome shotgun (WGS) entry which is preliminary data.</text>
</comment>
<keyword evidence="2" id="KW-0282">Flagellum</keyword>